<dbReference type="PANTHER" id="PTHR11360:SF319">
    <property type="entry name" value="MAJOR FACILITATOR SUPERFAMILY (MFS) PROFILE DOMAIN-CONTAINING PROTEIN"/>
    <property type="match status" value="1"/>
</dbReference>
<evidence type="ECO:0000256" key="1">
    <source>
        <dbReference type="ARBA" id="ARBA00004141"/>
    </source>
</evidence>
<accession>A0A2T2NJM1</accession>
<protein>
    <submittedName>
        <fullName evidence="5">MFS general substrate transporter</fullName>
    </submittedName>
</protein>
<feature type="transmembrane region" description="Helical" evidence="3">
    <location>
        <begin position="73"/>
        <end position="91"/>
    </location>
</feature>
<proteinExistence type="inferred from homology"/>
<feature type="transmembrane region" description="Helical" evidence="3">
    <location>
        <begin position="386"/>
        <end position="406"/>
    </location>
</feature>
<dbReference type="InterPro" id="IPR036259">
    <property type="entry name" value="MFS_trans_sf"/>
</dbReference>
<feature type="transmembrane region" description="Helical" evidence="3">
    <location>
        <begin position="98"/>
        <end position="117"/>
    </location>
</feature>
<reference evidence="5 6" key="1">
    <citation type="journal article" date="2018" name="Front. Microbiol.">
        <title>Genome-Wide Analysis of Corynespora cassiicola Leaf Fall Disease Putative Effectors.</title>
        <authorList>
            <person name="Lopez D."/>
            <person name="Ribeiro S."/>
            <person name="Label P."/>
            <person name="Fumanal B."/>
            <person name="Venisse J.S."/>
            <person name="Kohler A."/>
            <person name="de Oliveira R.R."/>
            <person name="Labutti K."/>
            <person name="Lipzen A."/>
            <person name="Lail K."/>
            <person name="Bauer D."/>
            <person name="Ohm R.A."/>
            <person name="Barry K.W."/>
            <person name="Spatafora J."/>
            <person name="Grigoriev I.V."/>
            <person name="Martin F.M."/>
            <person name="Pujade-Renaud V."/>
        </authorList>
    </citation>
    <scope>NUCLEOTIDE SEQUENCE [LARGE SCALE GENOMIC DNA]</scope>
    <source>
        <strain evidence="5 6">Philippines</strain>
    </source>
</reference>
<evidence type="ECO:0000259" key="4">
    <source>
        <dbReference type="PROSITE" id="PS50850"/>
    </source>
</evidence>
<feature type="transmembrane region" description="Helical" evidence="3">
    <location>
        <begin position="268"/>
        <end position="287"/>
    </location>
</feature>
<dbReference type="Proteomes" id="UP000240883">
    <property type="component" value="Unassembled WGS sequence"/>
</dbReference>
<dbReference type="Gene3D" id="1.20.1250.20">
    <property type="entry name" value="MFS general substrate transporter like domains"/>
    <property type="match status" value="2"/>
</dbReference>
<evidence type="ECO:0000256" key="2">
    <source>
        <dbReference type="ARBA" id="ARBA00006727"/>
    </source>
</evidence>
<comment type="similarity">
    <text evidence="2">Belongs to the major facilitator superfamily. Monocarboxylate porter (TC 2.A.1.13) family.</text>
</comment>
<organism evidence="5 6">
    <name type="scientific">Corynespora cassiicola Philippines</name>
    <dbReference type="NCBI Taxonomy" id="1448308"/>
    <lineage>
        <taxon>Eukaryota</taxon>
        <taxon>Fungi</taxon>
        <taxon>Dikarya</taxon>
        <taxon>Ascomycota</taxon>
        <taxon>Pezizomycotina</taxon>
        <taxon>Dothideomycetes</taxon>
        <taxon>Pleosporomycetidae</taxon>
        <taxon>Pleosporales</taxon>
        <taxon>Corynesporascaceae</taxon>
        <taxon>Corynespora</taxon>
    </lineage>
</organism>
<feature type="transmembrane region" description="Helical" evidence="3">
    <location>
        <begin position="234"/>
        <end position="256"/>
    </location>
</feature>
<feature type="transmembrane region" description="Helical" evidence="3">
    <location>
        <begin position="299"/>
        <end position="317"/>
    </location>
</feature>
<keyword evidence="3" id="KW-1133">Transmembrane helix</keyword>
<dbReference type="InterPro" id="IPR011701">
    <property type="entry name" value="MFS"/>
</dbReference>
<feature type="domain" description="Major facilitator superfamily (MFS) profile" evidence="4">
    <location>
        <begin position="31"/>
        <end position="413"/>
    </location>
</feature>
<dbReference type="EMBL" id="KZ678137">
    <property type="protein sequence ID" value="PSN65238.1"/>
    <property type="molecule type" value="Genomic_DNA"/>
</dbReference>
<keyword evidence="6" id="KW-1185">Reference proteome</keyword>
<dbReference type="Pfam" id="PF07690">
    <property type="entry name" value="MFS_1"/>
    <property type="match status" value="1"/>
</dbReference>
<feature type="transmembrane region" description="Helical" evidence="3">
    <location>
        <begin position="323"/>
        <end position="345"/>
    </location>
</feature>
<dbReference type="InterPro" id="IPR020846">
    <property type="entry name" value="MFS_dom"/>
</dbReference>
<dbReference type="GO" id="GO:0016020">
    <property type="term" value="C:membrane"/>
    <property type="evidence" value="ECO:0007669"/>
    <property type="project" value="UniProtKB-SubCell"/>
</dbReference>
<feature type="transmembrane region" description="Helical" evidence="3">
    <location>
        <begin position="357"/>
        <end position="374"/>
    </location>
</feature>
<name>A0A2T2NJM1_CORCC</name>
<evidence type="ECO:0000313" key="5">
    <source>
        <dbReference type="EMBL" id="PSN65238.1"/>
    </source>
</evidence>
<dbReference type="OrthoDB" id="5667at2759"/>
<gene>
    <name evidence="5" type="ORF">BS50DRAFT_555697</name>
</gene>
<evidence type="ECO:0000313" key="6">
    <source>
        <dbReference type="Proteomes" id="UP000240883"/>
    </source>
</evidence>
<comment type="subcellular location">
    <subcellularLocation>
        <location evidence="1">Membrane</location>
        <topology evidence="1">Multi-pass membrane protein</topology>
    </subcellularLocation>
</comment>
<dbReference type="AlphaFoldDB" id="A0A2T2NJM1"/>
<feature type="transmembrane region" description="Helical" evidence="3">
    <location>
        <begin position="190"/>
        <end position="213"/>
    </location>
</feature>
<dbReference type="SUPFAM" id="SSF103473">
    <property type="entry name" value="MFS general substrate transporter"/>
    <property type="match status" value="1"/>
</dbReference>
<dbReference type="PANTHER" id="PTHR11360">
    <property type="entry name" value="MONOCARBOXYLATE TRANSPORTER"/>
    <property type="match status" value="1"/>
</dbReference>
<dbReference type="InterPro" id="IPR050327">
    <property type="entry name" value="Proton-linked_MCT"/>
</dbReference>
<keyword evidence="3" id="KW-0472">Membrane</keyword>
<feature type="transmembrane region" description="Helical" evidence="3">
    <location>
        <begin position="158"/>
        <end position="178"/>
    </location>
</feature>
<evidence type="ECO:0000256" key="3">
    <source>
        <dbReference type="SAM" id="Phobius"/>
    </source>
</evidence>
<feature type="transmembrane region" description="Helical" evidence="3">
    <location>
        <begin position="123"/>
        <end position="146"/>
    </location>
</feature>
<dbReference type="PROSITE" id="PS50850">
    <property type="entry name" value="MFS"/>
    <property type="match status" value="1"/>
</dbReference>
<feature type="transmembrane region" description="Helical" evidence="3">
    <location>
        <begin position="32"/>
        <end position="53"/>
    </location>
</feature>
<sequence length="420" mass="44869">MKSDTRSSNAELESQEKSTVDVSKFPEGGIQAWLVAAGGFSITFSCLGFSNSFGSFAEYYISNQLRERSPDDIAWIGSISAFLQLATGVFFGPLFDRFGAGVIRPAAVTYVFAIMMLSLCKDYWHFMIVQGVLMGVAMGGMQFPVFAAVSQYFEKKRAAALGIVIAGSSVGGVIIPIAVSRMLNGSSLGFAWSVRVIGFLLMPFMAFACFVVKARLPPRTATLWIASAYMDRKFILLIIAFFFNFIGMMTPLFYLPTYAVSRDMDPTLAGYLLAILNATSTFGRIIPGVLADKYGRLNTFAFGGIFTGVAIFCMDSVQTSSSLIVYAIAIGFVSGTIISGASTAFTTCPKDPQDMGTWLGMGMAVSSLGALIGPPVNGALVDHYGGFFEVSIFSGAMCLSGGFVALSAKLTTSEGFFGMV</sequence>
<dbReference type="GO" id="GO:0022857">
    <property type="term" value="F:transmembrane transporter activity"/>
    <property type="evidence" value="ECO:0007669"/>
    <property type="project" value="InterPro"/>
</dbReference>
<keyword evidence="3" id="KW-0812">Transmembrane</keyword>